<evidence type="ECO:0000313" key="3">
    <source>
        <dbReference type="Proteomes" id="UP001163846"/>
    </source>
</evidence>
<feature type="compositionally biased region" description="Basic residues" evidence="1">
    <location>
        <begin position="192"/>
        <end position="202"/>
    </location>
</feature>
<dbReference type="Proteomes" id="UP001163846">
    <property type="component" value="Unassembled WGS sequence"/>
</dbReference>
<reference evidence="2" key="1">
    <citation type="submission" date="2022-08" db="EMBL/GenBank/DDBJ databases">
        <authorList>
            <consortium name="DOE Joint Genome Institute"/>
            <person name="Min B."/>
            <person name="Riley R."/>
            <person name="Sierra-Patev S."/>
            <person name="Naranjo-Ortiz M."/>
            <person name="Looney B."/>
            <person name="Konkel Z."/>
            <person name="Slot J.C."/>
            <person name="Sakamoto Y."/>
            <person name="Steenwyk J.L."/>
            <person name="Rokas A."/>
            <person name="Carro J."/>
            <person name="Camarero S."/>
            <person name="Ferreira P."/>
            <person name="Molpeceres G."/>
            <person name="Ruiz-Duenas F.J."/>
            <person name="Serrano A."/>
            <person name="Henrissat B."/>
            <person name="Drula E."/>
            <person name="Hughes K.W."/>
            <person name="Mata J.L."/>
            <person name="Ishikawa N.K."/>
            <person name="Vargas-Isla R."/>
            <person name="Ushijima S."/>
            <person name="Smith C.A."/>
            <person name="Ahrendt S."/>
            <person name="Andreopoulos W."/>
            <person name="He G."/>
            <person name="Labutti K."/>
            <person name="Lipzen A."/>
            <person name="Ng V."/>
            <person name="Sandor L."/>
            <person name="Barry K."/>
            <person name="Martinez A.T."/>
            <person name="Xiao Y."/>
            <person name="Gibbons J.G."/>
            <person name="Terashima K."/>
            <person name="Hibbett D.S."/>
            <person name="Grigoriev I.V."/>
        </authorList>
    </citation>
    <scope>NUCLEOTIDE SEQUENCE</scope>
    <source>
        <strain evidence="2">TFB9207</strain>
    </source>
</reference>
<dbReference type="EMBL" id="MU806995">
    <property type="protein sequence ID" value="KAJ3832333.1"/>
    <property type="molecule type" value="Genomic_DNA"/>
</dbReference>
<name>A0AA38NXL3_9AGAR</name>
<keyword evidence="3" id="KW-1185">Reference proteome</keyword>
<accession>A0AA38NXL3</accession>
<organism evidence="2 3">
    <name type="scientific">Lentinula raphanica</name>
    <dbReference type="NCBI Taxonomy" id="153919"/>
    <lineage>
        <taxon>Eukaryota</taxon>
        <taxon>Fungi</taxon>
        <taxon>Dikarya</taxon>
        <taxon>Basidiomycota</taxon>
        <taxon>Agaricomycotina</taxon>
        <taxon>Agaricomycetes</taxon>
        <taxon>Agaricomycetidae</taxon>
        <taxon>Agaricales</taxon>
        <taxon>Marasmiineae</taxon>
        <taxon>Omphalotaceae</taxon>
        <taxon>Lentinula</taxon>
    </lineage>
</organism>
<proteinExistence type="predicted"/>
<comment type="caution">
    <text evidence="2">The sequence shown here is derived from an EMBL/GenBank/DDBJ whole genome shotgun (WGS) entry which is preliminary data.</text>
</comment>
<protein>
    <submittedName>
        <fullName evidence="2">Uncharacterized protein</fullName>
    </submittedName>
</protein>
<gene>
    <name evidence="2" type="ORF">F5878DRAFT_666674</name>
</gene>
<feature type="region of interest" description="Disordered" evidence="1">
    <location>
        <begin position="162"/>
        <end position="226"/>
    </location>
</feature>
<dbReference type="AlphaFoldDB" id="A0AA38NXL3"/>
<evidence type="ECO:0000256" key="1">
    <source>
        <dbReference type="SAM" id="MobiDB-lite"/>
    </source>
</evidence>
<evidence type="ECO:0000313" key="2">
    <source>
        <dbReference type="EMBL" id="KAJ3832333.1"/>
    </source>
</evidence>
<sequence length="236" mass="25865">MADHSSHPRSEMDLTDVVASSQIIYDRYGRPYRVIPLQSPDPHIGTTGNQFYPTPTSAPHMPRAHTVPALPSQDFVPPGNHAMPGVLPFPTFSSTVSSISPLTSLNSNLNNTMDREFFASSRIPYSVPYLPPAPAPTPATGYYNSIDGLSAVKYSDLHLLRSPQQSQHPTHSPVQSVHHSPVHNVHNSPISRHTHITSPHHHPMVDNRHGMASPTGQFAGRMASPQIRAHIPIQHP</sequence>
<feature type="compositionally biased region" description="Low complexity" evidence="1">
    <location>
        <begin position="168"/>
        <end position="189"/>
    </location>
</feature>